<dbReference type="SUPFAM" id="SSF56601">
    <property type="entry name" value="beta-lactamase/transpeptidase-like"/>
    <property type="match status" value="1"/>
</dbReference>
<dbReference type="Gene3D" id="3.40.710.10">
    <property type="entry name" value="DD-peptidase/beta-lactamase superfamily"/>
    <property type="match status" value="1"/>
</dbReference>
<keyword evidence="1" id="KW-0802">TPR repeat</keyword>
<keyword evidence="4" id="KW-1185">Reference proteome</keyword>
<feature type="repeat" description="TPR" evidence="1">
    <location>
        <begin position="431"/>
        <end position="464"/>
    </location>
</feature>
<dbReference type="InterPro" id="IPR012338">
    <property type="entry name" value="Beta-lactam/transpept-like"/>
</dbReference>
<accession>A0A1D7QPK5</accession>
<dbReference type="InterPro" id="IPR050789">
    <property type="entry name" value="Diverse_Enzym_Activities"/>
</dbReference>
<proteinExistence type="predicted"/>
<evidence type="ECO:0000313" key="3">
    <source>
        <dbReference type="EMBL" id="AOM80620.1"/>
    </source>
</evidence>
<evidence type="ECO:0000259" key="2">
    <source>
        <dbReference type="Pfam" id="PF00144"/>
    </source>
</evidence>
<dbReference type="Pfam" id="PF00144">
    <property type="entry name" value="Beta-lactamase"/>
    <property type="match status" value="1"/>
</dbReference>
<dbReference type="PANTHER" id="PTHR43283">
    <property type="entry name" value="BETA-LACTAMASE-RELATED"/>
    <property type="match status" value="1"/>
</dbReference>
<dbReference type="SUPFAM" id="SSF48452">
    <property type="entry name" value="TPR-like"/>
    <property type="match status" value="1"/>
</dbReference>
<dbReference type="GO" id="GO:0016787">
    <property type="term" value="F:hydrolase activity"/>
    <property type="evidence" value="ECO:0007669"/>
    <property type="project" value="UniProtKB-KW"/>
</dbReference>
<evidence type="ECO:0000256" key="1">
    <source>
        <dbReference type="PROSITE-ProRule" id="PRU00339"/>
    </source>
</evidence>
<gene>
    <name evidence="3" type="ORF">BFS30_03515</name>
</gene>
<dbReference type="AlphaFoldDB" id="A0A1D7QPK5"/>
<sequence length="478" mass="53486">MSGILLFLAGTPVLLLAQEEGVDSFIRQEMKTKRIPGLQLAVVSKGKIVLLKSYGIGNIQDSIPVDNQNIFAINSCTKAFTGIAMMQLVEDGKIDLNAPVSLYLDSLPVNWKPIKVRQLLTHVSGLPNLLQLLNPATNGLTGFANEEALWAKVKTMPMEFNTGEQFSYNQTNYALLGKIIDKISAKPFEQVFSERQFKAADMKRTVFADSRDVIPHMTPTYKYVSFIDGQRLNEDKLISNYAEFPAFRRTASGLNSTAEDIANWLIALQNGKLLKTKDAINRLWTTGTYNNGNPTQWALGWVAKPRQKHRAVIATGGGRSAFFVYPDDDLAIVVLTNLAGAYPEDFIDEVAGFYNPDIPAYDPISALRMKLREKGFENAIGVYHELKKKNTGFNPSEVDLNDWAYRMLSNKQTKEAVKIFKLATELYPNSWNAYDSYGEALLKYGQKQEAIVMYQKSLILNPNNGGGKRALERLMKQN</sequence>
<dbReference type="InterPro" id="IPR011990">
    <property type="entry name" value="TPR-like_helical_dom_sf"/>
</dbReference>
<protein>
    <submittedName>
        <fullName evidence="3">Serine hydrolase</fullName>
    </submittedName>
</protein>
<dbReference type="InterPro" id="IPR019734">
    <property type="entry name" value="TPR_rpt"/>
</dbReference>
<keyword evidence="3" id="KW-0378">Hydrolase</keyword>
<feature type="domain" description="Beta-lactamase-related" evidence="2">
    <location>
        <begin position="22"/>
        <end position="346"/>
    </location>
</feature>
<dbReference type="PROSITE" id="PS50005">
    <property type="entry name" value="TPR"/>
    <property type="match status" value="1"/>
</dbReference>
<dbReference type="EMBL" id="CP017141">
    <property type="protein sequence ID" value="AOM80620.1"/>
    <property type="molecule type" value="Genomic_DNA"/>
</dbReference>
<organism evidence="3 4">
    <name type="scientific">Pedobacter steynii</name>
    <dbReference type="NCBI Taxonomy" id="430522"/>
    <lineage>
        <taxon>Bacteria</taxon>
        <taxon>Pseudomonadati</taxon>
        <taxon>Bacteroidota</taxon>
        <taxon>Sphingobacteriia</taxon>
        <taxon>Sphingobacteriales</taxon>
        <taxon>Sphingobacteriaceae</taxon>
        <taxon>Pedobacter</taxon>
    </lineage>
</organism>
<evidence type="ECO:0000313" key="4">
    <source>
        <dbReference type="Proteomes" id="UP000094313"/>
    </source>
</evidence>
<dbReference type="KEGG" id="psty:BFS30_03515"/>
<dbReference type="Proteomes" id="UP000094313">
    <property type="component" value="Chromosome"/>
</dbReference>
<name>A0A1D7QPK5_9SPHI</name>
<reference evidence="3 4" key="1">
    <citation type="submission" date="2016-08" db="EMBL/GenBank/DDBJ databases">
        <authorList>
            <person name="Seilhamer J.J."/>
        </authorList>
    </citation>
    <scope>NUCLEOTIDE SEQUENCE [LARGE SCALE GENOMIC DNA]</scope>
    <source>
        <strain evidence="3 4">DX4</strain>
    </source>
</reference>
<dbReference type="InterPro" id="IPR001466">
    <property type="entry name" value="Beta-lactam-related"/>
</dbReference>
<dbReference type="PANTHER" id="PTHR43283:SF18">
    <property type="match status" value="1"/>
</dbReference>
<dbReference type="Gene3D" id="1.25.40.10">
    <property type="entry name" value="Tetratricopeptide repeat domain"/>
    <property type="match status" value="1"/>
</dbReference>